<accession>A0ABP8BL54</accession>
<name>A0ABP8BL54_9ACTN</name>
<dbReference type="Proteomes" id="UP001501251">
    <property type="component" value="Unassembled WGS sequence"/>
</dbReference>
<organism evidence="1 2">
    <name type="scientific">Streptosporangium oxazolinicum</name>
    <dbReference type="NCBI Taxonomy" id="909287"/>
    <lineage>
        <taxon>Bacteria</taxon>
        <taxon>Bacillati</taxon>
        <taxon>Actinomycetota</taxon>
        <taxon>Actinomycetes</taxon>
        <taxon>Streptosporangiales</taxon>
        <taxon>Streptosporangiaceae</taxon>
        <taxon>Streptosporangium</taxon>
    </lineage>
</organism>
<evidence type="ECO:0000313" key="1">
    <source>
        <dbReference type="EMBL" id="GAA4209583.1"/>
    </source>
</evidence>
<protein>
    <submittedName>
        <fullName evidence="1">Uncharacterized protein</fullName>
    </submittedName>
</protein>
<sequence length="260" mass="29368">MKRSLRRNLLRALRNGKHRNRYNATARFRLPAHVLDEQPPVWAPAGYVTITTGSAWARRLPDGRLHLLLSAGGHTFEGRTDPYQLLAGTLAPYGDEEDSWPIWLVNNKHHQLHGYSEPGTYSQADLAETHPLARWLRWNDGLDERMEAGLGDWVRACTIYQRRQLILPDGLPVFLVEAFINDEEWFREDLQLTVTLLDAARSMWGRGCSVTFRAGHGWKDTPTMERAAWPQILAMAEGAPAQGLADIAGVPPESVSPVYR</sequence>
<reference evidence="2" key="1">
    <citation type="journal article" date="2019" name="Int. J. Syst. Evol. Microbiol.">
        <title>The Global Catalogue of Microorganisms (GCM) 10K type strain sequencing project: providing services to taxonomists for standard genome sequencing and annotation.</title>
        <authorList>
            <consortium name="The Broad Institute Genomics Platform"/>
            <consortium name="The Broad Institute Genome Sequencing Center for Infectious Disease"/>
            <person name="Wu L."/>
            <person name="Ma J."/>
        </authorList>
    </citation>
    <scope>NUCLEOTIDE SEQUENCE [LARGE SCALE GENOMIC DNA]</scope>
    <source>
        <strain evidence="2">JCM 17388</strain>
    </source>
</reference>
<evidence type="ECO:0000313" key="2">
    <source>
        <dbReference type="Proteomes" id="UP001501251"/>
    </source>
</evidence>
<keyword evidence="2" id="KW-1185">Reference proteome</keyword>
<comment type="caution">
    <text evidence="1">The sequence shown here is derived from an EMBL/GenBank/DDBJ whole genome shotgun (WGS) entry which is preliminary data.</text>
</comment>
<dbReference type="EMBL" id="BAABAQ010000020">
    <property type="protein sequence ID" value="GAA4209583.1"/>
    <property type="molecule type" value="Genomic_DNA"/>
</dbReference>
<proteinExistence type="predicted"/>
<dbReference type="RefSeq" id="WP_344923215.1">
    <property type="nucleotide sequence ID" value="NZ_BAABAQ010000020.1"/>
</dbReference>
<gene>
    <name evidence="1" type="ORF">GCM10022252_76310</name>
</gene>